<evidence type="ECO:0000259" key="9">
    <source>
        <dbReference type="Pfam" id="PF02270"/>
    </source>
</evidence>
<dbReference type="Proteomes" id="UP001229421">
    <property type="component" value="Unassembled WGS sequence"/>
</dbReference>
<evidence type="ECO:0000256" key="5">
    <source>
        <dbReference type="ARBA" id="ARBA00023163"/>
    </source>
</evidence>
<dbReference type="CDD" id="cd07980">
    <property type="entry name" value="TFIIF_beta"/>
    <property type="match status" value="1"/>
</dbReference>
<dbReference type="Pfam" id="PF17683">
    <property type="entry name" value="TFIIF_beta_N"/>
    <property type="match status" value="1"/>
</dbReference>
<accession>A0AAD8KMF5</accession>
<name>A0AAD8KMF5_TARER</name>
<dbReference type="Pfam" id="PF02270">
    <property type="entry name" value="TFIIF_beta"/>
    <property type="match status" value="1"/>
</dbReference>
<keyword evidence="4" id="KW-0238">DNA-binding</keyword>
<reference evidence="11" key="1">
    <citation type="journal article" date="2023" name="bioRxiv">
        <title>Improved chromosome-level genome assembly for marigold (Tagetes erecta).</title>
        <authorList>
            <person name="Jiang F."/>
            <person name="Yuan L."/>
            <person name="Wang S."/>
            <person name="Wang H."/>
            <person name="Xu D."/>
            <person name="Wang A."/>
            <person name="Fan W."/>
        </authorList>
    </citation>
    <scope>NUCLEOTIDE SEQUENCE</scope>
    <source>
        <strain evidence="11">WSJ</strain>
        <tissue evidence="11">Leaf</tissue>
    </source>
</reference>
<dbReference type="Gene3D" id="1.10.10.10">
    <property type="entry name" value="Winged helix-like DNA-binding domain superfamily/Winged helix DNA-binding domain"/>
    <property type="match status" value="1"/>
</dbReference>
<keyword evidence="6" id="KW-0539">Nucleus</keyword>
<dbReference type="GO" id="GO:0003677">
    <property type="term" value="F:DNA binding"/>
    <property type="evidence" value="ECO:0007669"/>
    <property type="project" value="UniProtKB-KW"/>
</dbReference>
<dbReference type="InterPro" id="IPR036388">
    <property type="entry name" value="WH-like_DNA-bd_sf"/>
</dbReference>
<dbReference type="PANTHER" id="PTHR10445:SF0">
    <property type="entry name" value="GENERAL TRANSCRIPTION FACTOR IIF SUBUNIT 2"/>
    <property type="match status" value="1"/>
</dbReference>
<dbReference type="EMBL" id="JAUHHV010000006">
    <property type="protein sequence ID" value="KAK1422260.1"/>
    <property type="molecule type" value="Genomic_DNA"/>
</dbReference>
<dbReference type="InterPro" id="IPR036390">
    <property type="entry name" value="WH_DNA-bd_sf"/>
</dbReference>
<organism evidence="11 12">
    <name type="scientific">Tagetes erecta</name>
    <name type="common">African marigold</name>
    <dbReference type="NCBI Taxonomy" id="13708"/>
    <lineage>
        <taxon>Eukaryota</taxon>
        <taxon>Viridiplantae</taxon>
        <taxon>Streptophyta</taxon>
        <taxon>Embryophyta</taxon>
        <taxon>Tracheophyta</taxon>
        <taxon>Spermatophyta</taxon>
        <taxon>Magnoliopsida</taxon>
        <taxon>eudicotyledons</taxon>
        <taxon>Gunneridae</taxon>
        <taxon>Pentapetalae</taxon>
        <taxon>asterids</taxon>
        <taxon>campanulids</taxon>
        <taxon>Asterales</taxon>
        <taxon>Asteraceae</taxon>
        <taxon>Asteroideae</taxon>
        <taxon>Heliantheae alliance</taxon>
        <taxon>Tageteae</taxon>
        <taxon>Tagetes</taxon>
    </lineage>
</organism>
<dbReference type="AlphaFoldDB" id="A0AAD8KMF5"/>
<evidence type="ECO:0000256" key="3">
    <source>
        <dbReference type="ARBA" id="ARBA00023015"/>
    </source>
</evidence>
<evidence type="ECO:0000313" key="12">
    <source>
        <dbReference type="Proteomes" id="UP001229421"/>
    </source>
</evidence>
<evidence type="ECO:0000256" key="2">
    <source>
        <dbReference type="ARBA" id="ARBA00009543"/>
    </source>
</evidence>
<evidence type="ECO:0000256" key="8">
    <source>
        <dbReference type="SAM" id="SignalP"/>
    </source>
</evidence>
<dbReference type="InterPro" id="IPR003196">
    <property type="entry name" value="TFIIF_beta"/>
</dbReference>
<keyword evidence="8" id="KW-0732">Signal</keyword>
<evidence type="ECO:0000256" key="1">
    <source>
        <dbReference type="ARBA" id="ARBA00004123"/>
    </source>
</evidence>
<evidence type="ECO:0008006" key="13">
    <source>
        <dbReference type="Google" id="ProtNLM"/>
    </source>
</evidence>
<keyword evidence="3" id="KW-0805">Transcription regulation</keyword>
<feature type="domain" description="TFIIF beta subunit N-terminal" evidence="10">
    <location>
        <begin position="70"/>
        <end position="182"/>
    </location>
</feature>
<comment type="subcellular location">
    <subcellularLocation>
        <location evidence="1">Nucleus</location>
    </subcellularLocation>
</comment>
<dbReference type="PANTHER" id="PTHR10445">
    <property type="entry name" value="GENERAL TRANSCRIPTION FACTOR IIF SUBUNIT 2"/>
    <property type="match status" value="1"/>
</dbReference>
<evidence type="ECO:0000256" key="4">
    <source>
        <dbReference type="ARBA" id="ARBA00023125"/>
    </source>
</evidence>
<proteinExistence type="inferred from homology"/>
<dbReference type="FunFam" id="1.10.10.10:FF:000035">
    <property type="entry name" value="General transcription factor IIF subunit 2"/>
    <property type="match status" value="1"/>
</dbReference>
<evidence type="ECO:0000256" key="6">
    <source>
        <dbReference type="ARBA" id="ARBA00023242"/>
    </source>
</evidence>
<dbReference type="InterPro" id="IPR040450">
    <property type="entry name" value="TFIIF_beta_HTH"/>
</dbReference>
<dbReference type="GO" id="GO:0005674">
    <property type="term" value="C:transcription factor TFIIF complex"/>
    <property type="evidence" value="ECO:0007669"/>
    <property type="project" value="InterPro"/>
</dbReference>
<evidence type="ECO:0000313" key="11">
    <source>
        <dbReference type="EMBL" id="KAK1422260.1"/>
    </source>
</evidence>
<dbReference type="GO" id="GO:0006367">
    <property type="term" value="P:transcription initiation at RNA polymerase II promoter"/>
    <property type="evidence" value="ECO:0007669"/>
    <property type="project" value="InterPro"/>
</dbReference>
<dbReference type="InterPro" id="IPR011039">
    <property type="entry name" value="TFIIF_interaction"/>
</dbReference>
<sequence>MMLWCLILIHLHFVKNSLTKKSSEENLATSPESETEPENSGNIQIRQVSQSMEDDQNNNNTNLEASRADRSVWLMKCPVVVAKSWNSIPPDSQQNLAKVVVSLDPLRPEDPSSLQFSMEMAGGASGNMPKSYALNMFKDFVPMGIFSESSQGKVASEGKVEHKFDMQPNNKNMEEYSRMCRERTNKSMIKNRQIQVIDNDRGLHMRPMPGMVGLIASNSKEKRKAAPVKGPEVKRTRRDRGELEDIMFKLFERQPNWALKQLVIETDQPAQFLKEILNELCVYNKRGTNQGTYELKPEYKKSVEETGAE</sequence>
<feature type="signal peptide" evidence="8">
    <location>
        <begin position="1"/>
        <end position="19"/>
    </location>
</feature>
<evidence type="ECO:0000259" key="10">
    <source>
        <dbReference type="Pfam" id="PF17683"/>
    </source>
</evidence>
<feature type="chain" id="PRO_5042168883" description="Transcription initiation factor IIF subunit beta" evidence="8">
    <location>
        <begin position="20"/>
        <end position="309"/>
    </location>
</feature>
<gene>
    <name evidence="11" type="ORF">QVD17_25245</name>
</gene>
<keyword evidence="12" id="KW-1185">Reference proteome</keyword>
<keyword evidence="5" id="KW-0804">Transcription</keyword>
<protein>
    <recommendedName>
        <fullName evidence="13">Transcription initiation factor IIF subunit beta</fullName>
    </recommendedName>
</protein>
<comment type="similarity">
    <text evidence="2">Belongs to the TFIIF beta subunit family.</text>
</comment>
<dbReference type="InterPro" id="IPR040504">
    <property type="entry name" value="TFIIF_beta_N"/>
</dbReference>
<dbReference type="SUPFAM" id="SSF50916">
    <property type="entry name" value="Rap30/74 interaction domains"/>
    <property type="match status" value="1"/>
</dbReference>
<feature type="domain" description="TFIIF beta subunit HTH" evidence="9">
    <location>
        <begin position="237"/>
        <end position="300"/>
    </location>
</feature>
<evidence type="ECO:0000256" key="7">
    <source>
        <dbReference type="SAM" id="MobiDB-lite"/>
    </source>
</evidence>
<feature type="region of interest" description="Disordered" evidence="7">
    <location>
        <begin position="20"/>
        <end position="42"/>
    </location>
</feature>
<dbReference type="SUPFAM" id="SSF46785">
    <property type="entry name" value="Winged helix' DNA-binding domain"/>
    <property type="match status" value="1"/>
</dbReference>
<comment type="caution">
    <text evidence="11">The sequence shown here is derived from an EMBL/GenBank/DDBJ whole genome shotgun (WGS) entry which is preliminary data.</text>
</comment>